<name>A0A484KA12_9ASTE</name>
<feature type="transmembrane region" description="Helical" evidence="1">
    <location>
        <begin position="20"/>
        <end position="40"/>
    </location>
</feature>
<evidence type="ECO:0000256" key="1">
    <source>
        <dbReference type="SAM" id="Phobius"/>
    </source>
</evidence>
<protein>
    <submittedName>
        <fullName evidence="2">Uncharacterized protein</fullName>
    </submittedName>
</protein>
<keyword evidence="1" id="KW-0472">Membrane</keyword>
<dbReference type="OrthoDB" id="4062651at2759"/>
<keyword evidence="1" id="KW-1133">Transmembrane helix</keyword>
<keyword evidence="1" id="KW-0812">Transmembrane</keyword>
<dbReference type="Proteomes" id="UP000595140">
    <property type="component" value="Unassembled WGS sequence"/>
</dbReference>
<keyword evidence="3" id="KW-1185">Reference proteome</keyword>
<dbReference type="EMBL" id="OOIL02000242">
    <property type="protein sequence ID" value="VFQ62821.1"/>
    <property type="molecule type" value="Genomic_DNA"/>
</dbReference>
<reference evidence="2 3" key="1">
    <citation type="submission" date="2018-04" db="EMBL/GenBank/DDBJ databases">
        <authorList>
            <person name="Vogel A."/>
        </authorList>
    </citation>
    <scope>NUCLEOTIDE SEQUENCE [LARGE SCALE GENOMIC DNA]</scope>
</reference>
<organism evidence="2 3">
    <name type="scientific">Cuscuta campestris</name>
    <dbReference type="NCBI Taxonomy" id="132261"/>
    <lineage>
        <taxon>Eukaryota</taxon>
        <taxon>Viridiplantae</taxon>
        <taxon>Streptophyta</taxon>
        <taxon>Embryophyta</taxon>
        <taxon>Tracheophyta</taxon>
        <taxon>Spermatophyta</taxon>
        <taxon>Magnoliopsida</taxon>
        <taxon>eudicotyledons</taxon>
        <taxon>Gunneridae</taxon>
        <taxon>Pentapetalae</taxon>
        <taxon>asterids</taxon>
        <taxon>lamiids</taxon>
        <taxon>Solanales</taxon>
        <taxon>Convolvulaceae</taxon>
        <taxon>Cuscuteae</taxon>
        <taxon>Cuscuta</taxon>
        <taxon>Cuscuta subgen. Grammica</taxon>
        <taxon>Cuscuta sect. Cleistogrammica</taxon>
    </lineage>
</organism>
<dbReference type="AlphaFoldDB" id="A0A484KA12"/>
<gene>
    <name evidence="2" type="ORF">CCAM_LOCUS4597</name>
</gene>
<proteinExistence type="predicted"/>
<evidence type="ECO:0000313" key="3">
    <source>
        <dbReference type="Proteomes" id="UP000595140"/>
    </source>
</evidence>
<accession>A0A484KA12</accession>
<sequence>MNLLRDYLGFGNLVHCSVVGFLPLILVLFCSVLFFSILFLSGHCFCPVSADLDATAAATKMLLPPRETTAAGCGLPLLEIWAAW</sequence>
<evidence type="ECO:0000313" key="2">
    <source>
        <dbReference type="EMBL" id="VFQ62821.1"/>
    </source>
</evidence>